<gene>
    <name evidence="2" type="ORF">H0G86_000787</name>
</gene>
<dbReference type="Proteomes" id="UP000826661">
    <property type="component" value="Chromosome I"/>
</dbReference>
<evidence type="ECO:0000256" key="1">
    <source>
        <dbReference type="SAM" id="SignalP"/>
    </source>
</evidence>
<dbReference type="AlphaFoldDB" id="A0A8G0PEA8"/>
<evidence type="ECO:0000313" key="3">
    <source>
        <dbReference type="Proteomes" id="UP000826661"/>
    </source>
</evidence>
<sequence length="128" mass="14146">MSLIRHSLCVLYCSDTATAVSIFWWEQAVAQHNDKIVGSLHGLAAPNKAARPNWNIQHQLPIITSSSTVQCEHSKRALTWSDTNLHAARSLVCFRAAQSCKLPALEDLESDPQRGRLALLVTSKSLNK</sequence>
<dbReference type="EMBL" id="CP075864">
    <property type="protein sequence ID" value="QYS93408.1"/>
    <property type="molecule type" value="Genomic_DNA"/>
</dbReference>
<feature type="signal peptide" evidence="1">
    <location>
        <begin position="1"/>
        <end position="19"/>
    </location>
</feature>
<name>A0A8G0PEA8_9HYPO</name>
<accession>A0A8G0PEA8</accession>
<feature type="chain" id="PRO_5034061751" evidence="1">
    <location>
        <begin position="20"/>
        <end position="128"/>
    </location>
</feature>
<protein>
    <submittedName>
        <fullName evidence="2">Uncharacterized protein</fullName>
    </submittedName>
</protein>
<reference evidence="2 3" key="1">
    <citation type="journal article" date="2021" name="BMC Genomics">
        <title>Telomere-to-telomere genome assembly of asparaginase-producing Trichoderma simmonsii.</title>
        <authorList>
            <person name="Chung D."/>
            <person name="Kwon Y.M."/>
            <person name="Yang Y."/>
        </authorList>
    </citation>
    <scope>NUCLEOTIDE SEQUENCE [LARGE SCALE GENOMIC DNA]</scope>
    <source>
        <strain evidence="2 3">GH-Sj1</strain>
    </source>
</reference>
<keyword evidence="1" id="KW-0732">Signal</keyword>
<evidence type="ECO:0000313" key="2">
    <source>
        <dbReference type="EMBL" id="QYS93408.1"/>
    </source>
</evidence>
<organism evidence="2 3">
    <name type="scientific">Trichoderma simmonsii</name>
    <dbReference type="NCBI Taxonomy" id="1491479"/>
    <lineage>
        <taxon>Eukaryota</taxon>
        <taxon>Fungi</taxon>
        <taxon>Dikarya</taxon>
        <taxon>Ascomycota</taxon>
        <taxon>Pezizomycotina</taxon>
        <taxon>Sordariomycetes</taxon>
        <taxon>Hypocreomycetidae</taxon>
        <taxon>Hypocreales</taxon>
        <taxon>Hypocreaceae</taxon>
        <taxon>Trichoderma</taxon>
    </lineage>
</organism>
<proteinExistence type="predicted"/>
<keyword evidence="3" id="KW-1185">Reference proteome</keyword>